<reference evidence="3 4" key="1">
    <citation type="journal article" date="2015" name="Biotechnol. Biofuels">
        <title>Enhanced degradation of softwood versus hardwood by the white-rot fungus Pycnoporus coccineus.</title>
        <authorList>
            <person name="Couturier M."/>
            <person name="Navarro D."/>
            <person name="Chevret D."/>
            <person name="Henrissat B."/>
            <person name="Piumi F."/>
            <person name="Ruiz-Duenas F.J."/>
            <person name="Martinez A.T."/>
            <person name="Grigoriev I.V."/>
            <person name="Riley R."/>
            <person name="Lipzen A."/>
            <person name="Berrin J.G."/>
            <person name="Master E.R."/>
            <person name="Rosso M.N."/>
        </authorList>
    </citation>
    <scope>NUCLEOTIDE SEQUENCE [LARGE SCALE GENOMIC DNA]</scope>
    <source>
        <strain evidence="3 4">BRFM310</strain>
    </source>
</reference>
<gene>
    <name evidence="3" type="ORF">PYCCODRAFT_1105342</name>
</gene>
<dbReference type="Proteomes" id="UP000193067">
    <property type="component" value="Unassembled WGS sequence"/>
</dbReference>
<feature type="region of interest" description="Disordered" evidence="1">
    <location>
        <begin position="143"/>
        <end position="163"/>
    </location>
</feature>
<evidence type="ECO:0000256" key="2">
    <source>
        <dbReference type="SAM" id="Phobius"/>
    </source>
</evidence>
<evidence type="ECO:0000313" key="3">
    <source>
        <dbReference type="EMBL" id="OSC97811.1"/>
    </source>
</evidence>
<dbReference type="EMBL" id="KZ084146">
    <property type="protein sequence ID" value="OSC97811.1"/>
    <property type="molecule type" value="Genomic_DNA"/>
</dbReference>
<keyword evidence="2" id="KW-1133">Transmembrane helix</keyword>
<evidence type="ECO:0000256" key="1">
    <source>
        <dbReference type="SAM" id="MobiDB-lite"/>
    </source>
</evidence>
<feature type="compositionally biased region" description="Polar residues" evidence="1">
    <location>
        <begin position="154"/>
        <end position="163"/>
    </location>
</feature>
<protein>
    <submittedName>
        <fullName evidence="3">Uncharacterized protein</fullName>
    </submittedName>
</protein>
<dbReference type="OrthoDB" id="2799286at2759"/>
<feature type="transmembrane region" description="Helical" evidence="2">
    <location>
        <begin position="28"/>
        <end position="48"/>
    </location>
</feature>
<keyword evidence="4" id="KW-1185">Reference proteome</keyword>
<keyword evidence="2" id="KW-0472">Membrane</keyword>
<proteinExistence type="predicted"/>
<evidence type="ECO:0000313" key="4">
    <source>
        <dbReference type="Proteomes" id="UP000193067"/>
    </source>
</evidence>
<keyword evidence="2" id="KW-0812">Transmembrane</keyword>
<name>A0A1Y2ID36_TRAC3</name>
<dbReference type="AlphaFoldDB" id="A0A1Y2ID36"/>
<organism evidence="3 4">
    <name type="scientific">Trametes coccinea (strain BRFM310)</name>
    <name type="common">Pycnoporus coccineus</name>
    <dbReference type="NCBI Taxonomy" id="1353009"/>
    <lineage>
        <taxon>Eukaryota</taxon>
        <taxon>Fungi</taxon>
        <taxon>Dikarya</taxon>
        <taxon>Basidiomycota</taxon>
        <taxon>Agaricomycotina</taxon>
        <taxon>Agaricomycetes</taxon>
        <taxon>Polyporales</taxon>
        <taxon>Polyporaceae</taxon>
        <taxon>Trametes</taxon>
    </lineage>
</organism>
<sequence length="163" mass="17994">MRDGAIYFALLLIANSVALGLIKSFTLIQPMSTWIAILTSIMMSRFILDLHEAADPRADRDLSSMELDTLSTTMFPFPTGTSRARPPPFDSVFGASTMASIWFCDDDDTLDDSWEGKNGDDEMSLQQRSDCVEDGRHSARISVEAASDTPRSGADSSSFIWMH</sequence>
<accession>A0A1Y2ID36</accession>